<dbReference type="Pfam" id="PF07690">
    <property type="entry name" value="MFS_1"/>
    <property type="match status" value="1"/>
</dbReference>
<evidence type="ECO:0000256" key="7">
    <source>
        <dbReference type="SAM" id="MobiDB-lite"/>
    </source>
</evidence>
<gene>
    <name evidence="10" type="ORF">Egran_00842</name>
</gene>
<feature type="transmembrane region" description="Helical" evidence="8">
    <location>
        <begin position="114"/>
        <end position="133"/>
    </location>
</feature>
<feature type="transmembrane region" description="Helical" evidence="8">
    <location>
        <begin position="425"/>
        <end position="443"/>
    </location>
</feature>
<dbReference type="OrthoDB" id="4078873at2759"/>
<feature type="transmembrane region" description="Helical" evidence="8">
    <location>
        <begin position="145"/>
        <end position="162"/>
    </location>
</feature>
<protein>
    <recommendedName>
        <fullName evidence="9">Major facilitator superfamily (MFS) profile domain-containing protein</fullName>
    </recommendedName>
</protein>
<dbReference type="InterPro" id="IPR011701">
    <property type="entry name" value="MFS"/>
</dbReference>
<organism evidence="10 11">
    <name type="scientific">Elaphomyces granulatus</name>
    <dbReference type="NCBI Taxonomy" id="519963"/>
    <lineage>
        <taxon>Eukaryota</taxon>
        <taxon>Fungi</taxon>
        <taxon>Dikarya</taxon>
        <taxon>Ascomycota</taxon>
        <taxon>Pezizomycotina</taxon>
        <taxon>Eurotiomycetes</taxon>
        <taxon>Eurotiomycetidae</taxon>
        <taxon>Eurotiales</taxon>
        <taxon>Elaphomycetaceae</taxon>
        <taxon>Elaphomyces</taxon>
    </lineage>
</organism>
<evidence type="ECO:0000313" key="11">
    <source>
        <dbReference type="Proteomes" id="UP000243515"/>
    </source>
</evidence>
<feature type="transmembrane region" description="Helical" evidence="8">
    <location>
        <begin position="76"/>
        <end position="94"/>
    </location>
</feature>
<evidence type="ECO:0000256" key="5">
    <source>
        <dbReference type="ARBA" id="ARBA00022989"/>
    </source>
</evidence>
<dbReference type="InterPro" id="IPR020846">
    <property type="entry name" value="MFS_dom"/>
</dbReference>
<evidence type="ECO:0000256" key="2">
    <source>
        <dbReference type="ARBA" id="ARBA00008335"/>
    </source>
</evidence>
<dbReference type="SUPFAM" id="SSF103473">
    <property type="entry name" value="MFS general substrate transporter"/>
    <property type="match status" value="2"/>
</dbReference>
<dbReference type="EMBL" id="NPHW01002473">
    <property type="protein sequence ID" value="OXV11403.1"/>
    <property type="molecule type" value="Genomic_DNA"/>
</dbReference>
<evidence type="ECO:0000259" key="9">
    <source>
        <dbReference type="PROSITE" id="PS50850"/>
    </source>
</evidence>
<proteinExistence type="inferred from homology"/>
<evidence type="ECO:0000256" key="6">
    <source>
        <dbReference type="ARBA" id="ARBA00023136"/>
    </source>
</evidence>
<dbReference type="PANTHER" id="PTHR23501:SF107">
    <property type="entry name" value="TRANSPORTER, PUTATIVE (AFU_ORTHOLOGUE AFUA_7G04730)-RELATED"/>
    <property type="match status" value="1"/>
</dbReference>
<keyword evidence="5 8" id="KW-1133">Transmembrane helix</keyword>
<feature type="domain" description="Major facilitator superfamily (MFS) profile" evidence="9">
    <location>
        <begin position="76"/>
        <end position="584"/>
    </location>
</feature>
<evidence type="ECO:0000256" key="1">
    <source>
        <dbReference type="ARBA" id="ARBA00004141"/>
    </source>
</evidence>
<name>A0A232M4T1_9EURO</name>
<dbReference type="GO" id="GO:0005886">
    <property type="term" value="C:plasma membrane"/>
    <property type="evidence" value="ECO:0007669"/>
    <property type="project" value="TreeGrafter"/>
</dbReference>
<dbReference type="FunFam" id="1.20.1250.20:FF:000284">
    <property type="entry name" value="Siderophore iron transporter mirB"/>
    <property type="match status" value="1"/>
</dbReference>
<keyword evidence="11" id="KW-1185">Reference proteome</keyword>
<sequence length="597" mass="65650">MAQPSNFDPSNPIPNEEISLEKLERTPDQERTVPDGNHPANQEETQSLGDESPDKEHLQRGVQQAQAITAAWSKKSLLLAYAGIFLVFYVNSLQQQIGGNLTAYVTSSFYQHPLLATTSVMSSIIGAVAKLPIAKIVDVWGRTEGYVLMTVLTTVGLIMMAGCNNVETYAAAQVFYWVGYDGILYVLDVTMADTSSLKNRAWLFAFSTCPYIVNTFAGPAAADQFYTHSTWRWGFGTFAIIIPVVCTPLAVIFTINRRKAIRLGYVPKTRTGRTVKESILHYAIEFDAVGLILISAAFALFLLPFSLASSSAQEWRSPHIIAMIIIGGLLFPVFMIWEKYFAKVCFAPFHLLVDRTVLGGCLLGLILFISFYCWDIYFISFLQVVYGLSIANSGYVYNTYNIGSCFFAVITGFVIRITGNFKYPALAAVPLQMLGTGLMIYFRQPDKDIGYIIMCQIFIALSGGTLVICEQMAIMAAAAHYEVAVVLALLGLFTSIGGAIGQTVAAAIYTNSMLSALLEHLPDDSKSQASAIYSSITVQLQYPMGSPVRDAIIRAYSDVMRKLVIASVCFLPLAFVFVLMWKNINVKTVKQVKGTVV</sequence>
<feature type="transmembrane region" description="Helical" evidence="8">
    <location>
        <begin position="168"/>
        <end position="189"/>
    </location>
</feature>
<evidence type="ECO:0000256" key="8">
    <source>
        <dbReference type="SAM" id="Phobius"/>
    </source>
</evidence>
<feature type="transmembrane region" description="Helical" evidence="8">
    <location>
        <begin position="563"/>
        <end position="581"/>
    </location>
</feature>
<dbReference type="PANTHER" id="PTHR23501">
    <property type="entry name" value="MAJOR FACILITATOR SUPERFAMILY"/>
    <property type="match status" value="1"/>
</dbReference>
<comment type="similarity">
    <text evidence="2">Belongs to the major facilitator superfamily.</text>
</comment>
<keyword evidence="4 8" id="KW-0812">Transmembrane</keyword>
<keyword evidence="3" id="KW-0813">Transport</keyword>
<feature type="transmembrane region" description="Helical" evidence="8">
    <location>
        <begin position="481"/>
        <end position="509"/>
    </location>
</feature>
<feature type="transmembrane region" description="Helical" evidence="8">
    <location>
        <begin position="449"/>
        <end position="469"/>
    </location>
</feature>
<evidence type="ECO:0000256" key="3">
    <source>
        <dbReference type="ARBA" id="ARBA00022448"/>
    </source>
</evidence>
<feature type="region of interest" description="Disordered" evidence="7">
    <location>
        <begin position="1"/>
        <end position="60"/>
    </location>
</feature>
<dbReference type="GO" id="GO:0022857">
    <property type="term" value="F:transmembrane transporter activity"/>
    <property type="evidence" value="ECO:0007669"/>
    <property type="project" value="InterPro"/>
</dbReference>
<evidence type="ECO:0000256" key="4">
    <source>
        <dbReference type="ARBA" id="ARBA00022692"/>
    </source>
</evidence>
<reference evidence="10 11" key="1">
    <citation type="journal article" date="2015" name="Environ. Microbiol.">
        <title>Metagenome sequence of Elaphomyces granulatus from sporocarp tissue reveals Ascomycota ectomycorrhizal fingerprints of genome expansion and a Proteobacteria-rich microbiome.</title>
        <authorList>
            <person name="Quandt C.A."/>
            <person name="Kohler A."/>
            <person name="Hesse C.N."/>
            <person name="Sharpton T.J."/>
            <person name="Martin F."/>
            <person name="Spatafora J.W."/>
        </authorList>
    </citation>
    <scope>NUCLEOTIDE SEQUENCE [LARGE SCALE GENOMIC DNA]</scope>
    <source>
        <strain evidence="10 11">OSC145934</strain>
    </source>
</reference>
<dbReference type="Gene3D" id="1.20.1250.20">
    <property type="entry name" value="MFS general substrate transporter like domains"/>
    <property type="match status" value="2"/>
</dbReference>
<feature type="transmembrane region" description="Helical" evidence="8">
    <location>
        <begin position="286"/>
        <end position="307"/>
    </location>
</feature>
<dbReference type="Proteomes" id="UP000243515">
    <property type="component" value="Unassembled WGS sequence"/>
</dbReference>
<comment type="caution">
    <text evidence="10">The sequence shown here is derived from an EMBL/GenBank/DDBJ whole genome shotgun (WGS) entry which is preliminary data.</text>
</comment>
<feature type="transmembrane region" description="Helical" evidence="8">
    <location>
        <begin position="399"/>
        <end position="418"/>
    </location>
</feature>
<feature type="transmembrane region" description="Helical" evidence="8">
    <location>
        <begin position="201"/>
        <end position="221"/>
    </location>
</feature>
<evidence type="ECO:0000313" key="10">
    <source>
        <dbReference type="EMBL" id="OXV11403.1"/>
    </source>
</evidence>
<dbReference type="PROSITE" id="PS50850">
    <property type="entry name" value="MFS"/>
    <property type="match status" value="1"/>
</dbReference>
<accession>A0A232M4T1</accession>
<feature type="transmembrane region" description="Helical" evidence="8">
    <location>
        <begin position="319"/>
        <end position="337"/>
    </location>
</feature>
<comment type="subcellular location">
    <subcellularLocation>
        <location evidence="1">Membrane</location>
        <topology evidence="1">Multi-pass membrane protein</topology>
    </subcellularLocation>
</comment>
<feature type="compositionally biased region" description="Basic and acidic residues" evidence="7">
    <location>
        <begin position="19"/>
        <end position="33"/>
    </location>
</feature>
<keyword evidence="6 8" id="KW-0472">Membrane</keyword>
<dbReference type="AlphaFoldDB" id="A0A232M4T1"/>
<dbReference type="InterPro" id="IPR036259">
    <property type="entry name" value="MFS_trans_sf"/>
</dbReference>
<feature type="transmembrane region" description="Helical" evidence="8">
    <location>
        <begin position="357"/>
        <end position="379"/>
    </location>
</feature>
<feature type="transmembrane region" description="Helical" evidence="8">
    <location>
        <begin position="233"/>
        <end position="255"/>
    </location>
</feature>
<feature type="compositionally biased region" description="Polar residues" evidence="7">
    <location>
        <begin position="39"/>
        <end position="49"/>
    </location>
</feature>